<evidence type="ECO:0000256" key="1">
    <source>
        <dbReference type="SAM" id="MobiDB-lite"/>
    </source>
</evidence>
<feature type="non-terminal residue" evidence="3">
    <location>
        <position position="1"/>
    </location>
</feature>
<feature type="region of interest" description="Disordered" evidence="1">
    <location>
        <begin position="1"/>
        <end position="21"/>
    </location>
</feature>
<feature type="compositionally biased region" description="Polar residues" evidence="1">
    <location>
        <begin position="1"/>
        <end position="11"/>
    </location>
</feature>
<dbReference type="InterPro" id="IPR044060">
    <property type="entry name" value="Bacterial_rp_domain"/>
</dbReference>
<dbReference type="EMBL" id="UOFA01000083">
    <property type="protein sequence ID" value="VAW44126.1"/>
    <property type="molecule type" value="Genomic_DNA"/>
</dbReference>
<accession>A0A3B0WI07</accession>
<name>A0A3B0WI07_9ZZZZ</name>
<dbReference type="Pfam" id="PF18998">
    <property type="entry name" value="Flg_new_2"/>
    <property type="match status" value="1"/>
</dbReference>
<protein>
    <recommendedName>
        <fullName evidence="2">Bacterial repeat domain-containing protein</fullName>
    </recommendedName>
</protein>
<organism evidence="3">
    <name type="scientific">hydrothermal vent metagenome</name>
    <dbReference type="NCBI Taxonomy" id="652676"/>
    <lineage>
        <taxon>unclassified sequences</taxon>
        <taxon>metagenomes</taxon>
        <taxon>ecological metagenomes</taxon>
    </lineage>
</organism>
<dbReference type="AlphaFoldDB" id="A0A3B0WI07"/>
<evidence type="ECO:0000259" key="2">
    <source>
        <dbReference type="Pfam" id="PF18998"/>
    </source>
</evidence>
<evidence type="ECO:0000313" key="3">
    <source>
        <dbReference type="EMBL" id="VAW44126.1"/>
    </source>
</evidence>
<feature type="domain" description="Bacterial repeat" evidence="2">
    <location>
        <begin position="63"/>
        <end position="116"/>
    </location>
</feature>
<proteinExistence type="predicted"/>
<sequence length="126" mass="13121">SPVNENTNPQGSPGEAGGLYDAGFDEVYDNIGEDQFLLTIQKEGSGSGSVVSTPLGIACGTDCTEVYFNGTLVTLFANASAGSEFIGWSGCPLVNGSNQCLISVTESDTVFAEFQPDDLIFSDGFE</sequence>
<gene>
    <name evidence="3" type="ORF">MNBD_GAMMA02-1534</name>
</gene>
<reference evidence="3" key="1">
    <citation type="submission" date="2018-06" db="EMBL/GenBank/DDBJ databases">
        <authorList>
            <person name="Zhirakovskaya E."/>
        </authorList>
    </citation>
    <scope>NUCLEOTIDE SEQUENCE</scope>
</reference>